<accession>A0ABM8VI98</accession>
<dbReference type="EMBL" id="CAJVCE010000007">
    <property type="protein sequence ID" value="CAG7643568.1"/>
    <property type="molecule type" value="Genomic_DNA"/>
</dbReference>
<gene>
    <name evidence="1" type="ORF">PAECIP111802_03047</name>
</gene>
<keyword evidence="2" id="KW-1185">Reference proteome</keyword>
<protein>
    <recommendedName>
        <fullName evidence="3">Gfo/Idh/MocA-like oxidoreductase N-terminal domain-containing protein</fullName>
    </recommendedName>
</protein>
<sequence length="53" mass="6271">MKLAIIGATGHTNYVFGGLRAPDVRRHIKIPVINWGFFISKYYTFPPRNWMRY</sequence>
<evidence type="ECO:0008006" key="3">
    <source>
        <dbReference type="Google" id="ProtNLM"/>
    </source>
</evidence>
<reference evidence="1 2" key="1">
    <citation type="submission" date="2021-06" db="EMBL/GenBank/DDBJ databases">
        <authorList>
            <person name="Criscuolo A."/>
        </authorList>
    </citation>
    <scope>NUCLEOTIDE SEQUENCE [LARGE SCALE GENOMIC DNA]</scope>
    <source>
        <strain evidence="2">CIP 111802</strain>
    </source>
</reference>
<evidence type="ECO:0000313" key="1">
    <source>
        <dbReference type="EMBL" id="CAG7643568.1"/>
    </source>
</evidence>
<comment type="caution">
    <text evidence="1">The sequence shown here is derived from an EMBL/GenBank/DDBJ whole genome shotgun (WGS) entry which is preliminary data.</text>
</comment>
<organism evidence="1 2">
    <name type="scientific">Paenibacillus allorhizosphaerae</name>
    <dbReference type="NCBI Taxonomy" id="2849866"/>
    <lineage>
        <taxon>Bacteria</taxon>
        <taxon>Bacillati</taxon>
        <taxon>Bacillota</taxon>
        <taxon>Bacilli</taxon>
        <taxon>Bacillales</taxon>
        <taxon>Paenibacillaceae</taxon>
        <taxon>Paenibacillus</taxon>
    </lineage>
</organism>
<evidence type="ECO:0000313" key="2">
    <source>
        <dbReference type="Proteomes" id="UP000730618"/>
    </source>
</evidence>
<name>A0ABM8VI98_9BACL</name>
<proteinExistence type="predicted"/>
<dbReference type="Proteomes" id="UP000730618">
    <property type="component" value="Unassembled WGS sequence"/>
</dbReference>